<keyword evidence="1" id="KW-0175">Coiled coil</keyword>
<evidence type="ECO:0000313" key="4">
    <source>
        <dbReference type="Proteomes" id="UP000649617"/>
    </source>
</evidence>
<name>A0A812UMR6_SYMPI</name>
<feature type="signal peptide" evidence="2">
    <location>
        <begin position="1"/>
        <end position="24"/>
    </location>
</feature>
<keyword evidence="4" id="KW-1185">Reference proteome</keyword>
<feature type="coiled-coil region" evidence="1">
    <location>
        <begin position="76"/>
        <end position="146"/>
    </location>
</feature>
<protein>
    <submittedName>
        <fullName evidence="3">UxuA protein</fullName>
    </submittedName>
</protein>
<evidence type="ECO:0000256" key="1">
    <source>
        <dbReference type="SAM" id="Coils"/>
    </source>
</evidence>
<feature type="non-terminal residue" evidence="3">
    <location>
        <position position="1"/>
    </location>
</feature>
<evidence type="ECO:0000256" key="2">
    <source>
        <dbReference type="SAM" id="SignalP"/>
    </source>
</evidence>
<reference evidence="3" key="1">
    <citation type="submission" date="2021-02" db="EMBL/GenBank/DDBJ databases">
        <authorList>
            <person name="Dougan E. K."/>
            <person name="Rhodes N."/>
            <person name="Thang M."/>
            <person name="Chan C."/>
        </authorList>
    </citation>
    <scope>NUCLEOTIDE SEQUENCE</scope>
</reference>
<dbReference type="AlphaFoldDB" id="A0A812UMR6"/>
<proteinExistence type="predicted"/>
<feature type="chain" id="PRO_5032356048" evidence="2">
    <location>
        <begin position="25"/>
        <end position="194"/>
    </location>
</feature>
<dbReference type="EMBL" id="CAJNIZ010038059">
    <property type="protein sequence ID" value="CAE7575057.1"/>
    <property type="molecule type" value="Genomic_DNA"/>
</dbReference>
<dbReference type="OrthoDB" id="10497696at2759"/>
<evidence type="ECO:0000313" key="3">
    <source>
        <dbReference type="EMBL" id="CAE7575057.1"/>
    </source>
</evidence>
<organism evidence="3 4">
    <name type="scientific">Symbiodinium pilosum</name>
    <name type="common">Dinoflagellate</name>
    <dbReference type="NCBI Taxonomy" id="2952"/>
    <lineage>
        <taxon>Eukaryota</taxon>
        <taxon>Sar</taxon>
        <taxon>Alveolata</taxon>
        <taxon>Dinophyceae</taxon>
        <taxon>Suessiales</taxon>
        <taxon>Symbiodiniaceae</taxon>
        <taxon>Symbiodinium</taxon>
    </lineage>
</organism>
<accession>A0A812UMR6</accession>
<comment type="caution">
    <text evidence="3">The sequence shown here is derived from an EMBL/GenBank/DDBJ whole genome shotgun (WGS) entry which is preliminary data.</text>
</comment>
<gene>
    <name evidence="3" type="primary">uxuA</name>
    <name evidence="3" type="ORF">SPIL2461_LOCUS15489</name>
</gene>
<dbReference type="Proteomes" id="UP000649617">
    <property type="component" value="Unassembled WGS sequence"/>
</dbReference>
<keyword evidence="2" id="KW-0732">Signal</keyword>
<sequence>MARRLSSICSFGLLRLWIWATLTGFSTKNVFPHVFIQVHENQRFPRQLVQRHACAPKPPSPDPIDKLLEALVMQDNEQMRRVLADAVRTVLQAEAEKKVTVAEAEKKVAEATADKKVAEAAADRKVAEADKKVAEADKKVAEAEFQKKITQKDLKTSEDNLLAVKGELTARDMMERFANKEYGTSPTAQVMQSI</sequence>